<keyword evidence="3" id="KW-1185">Reference proteome</keyword>
<dbReference type="Proteomes" id="UP000717585">
    <property type="component" value="Unassembled WGS sequence"/>
</dbReference>
<dbReference type="AlphaFoldDB" id="A0A8J6B8R4"/>
<feature type="compositionally biased region" description="Polar residues" evidence="1">
    <location>
        <begin position="193"/>
        <end position="202"/>
    </location>
</feature>
<organism evidence="2 3">
    <name type="scientific">Carpediemonas membranifera</name>
    <dbReference type="NCBI Taxonomy" id="201153"/>
    <lineage>
        <taxon>Eukaryota</taxon>
        <taxon>Metamonada</taxon>
        <taxon>Carpediemonas-like organisms</taxon>
        <taxon>Carpediemonas</taxon>
    </lineage>
</organism>
<evidence type="ECO:0000313" key="3">
    <source>
        <dbReference type="Proteomes" id="UP000717585"/>
    </source>
</evidence>
<name>A0A8J6B8R4_9EUKA</name>
<feature type="region of interest" description="Disordered" evidence="1">
    <location>
        <begin position="74"/>
        <end position="205"/>
    </location>
</feature>
<reference evidence="2" key="1">
    <citation type="submission" date="2021-05" db="EMBL/GenBank/DDBJ databases">
        <title>A free-living protist that lacks canonical eukaryotic 1 DNA replication and segregation systems.</title>
        <authorList>
            <person name="Salas-Leiva D.E."/>
            <person name="Tromer E.C."/>
            <person name="Curtis B.A."/>
            <person name="Jerlstrom-Hultqvist J."/>
            <person name="Kolisko M."/>
            <person name="Yi Z."/>
            <person name="Salas-Leiva J.S."/>
            <person name="Gallot-Lavallee L."/>
            <person name="Kops G.J.P.L."/>
            <person name="Archibald J.M."/>
            <person name="Simpson A.G.B."/>
            <person name="Roger A.J."/>
        </authorList>
    </citation>
    <scope>NUCLEOTIDE SEQUENCE</scope>
    <source>
        <strain evidence="2">BICM</strain>
    </source>
</reference>
<comment type="caution">
    <text evidence="2">The sequence shown here is derived from an EMBL/GenBank/DDBJ whole genome shotgun (WGS) entry which is preliminary data.</text>
</comment>
<sequence>MPNKTVRRSLSLVGSRPVRDLGCLGRGLGSSHLQPRHKRLFHSGHIPSQHCDGVHQRSRAVCRGPCRRIPSKLQGAQGAHRLHGQLHSPGLGQPSGLYARAPSCDGSCAGASHSARKPQPYHQGRVHAGSSQHPRRPAVSQHRGASDTDRAAPSSVGAGQHHLGGRRPEGLARSSSSGGEYSSDESSDESMSQGYSSDSTYVPSEDLDLVDIPPRERHYVARVAPPQAGSSPEALLLDHRAPERHEVEVHRSGPSNLFEGIRLSDQLSHLEEQGRRAVAGWVTKFIESRDPKLSHAAQFRAFLLKEGRNSGPDSVGRKAYWVIQAAPRWSSWRVPLDAQAIQKEARKRATLKGLTGGSRPVYRIEMSDAIANRNSSIRAYQATLFASMCYLTVSRGREIFTLTPGRITFEPNGDATLGIPRTKTMIGVAKRLPNVWIQGF</sequence>
<protein>
    <submittedName>
        <fullName evidence="2">RNase H domain</fullName>
    </submittedName>
</protein>
<gene>
    <name evidence="2" type="ORF">J8273_0304</name>
</gene>
<dbReference type="EMBL" id="JAHDYR010000012">
    <property type="protein sequence ID" value="KAG9395087.1"/>
    <property type="molecule type" value="Genomic_DNA"/>
</dbReference>
<accession>A0A8J6B8R4</accession>
<proteinExistence type="predicted"/>
<evidence type="ECO:0000256" key="1">
    <source>
        <dbReference type="SAM" id="MobiDB-lite"/>
    </source>
</evidence>
<evidence type="ECO:0000313" key="2">
    <source>
        <dbReference type="EMBL" id="KAG9395087.1"/>
    </source>
</evidence>